<sequence length="100" mass="10870">MKKKQSEDREKDSFSLPKAQPYIGLRSNKFERYLPTKSATKISKPAGYMREAGWGESPVGLAGAEDTGHNSSGPDVGKKEKLAQESCGPNLSHRGGSFLE</sequence>
<reference evidence="2" key="1">
    <citation type="submission" date="2023-07" db="EMBL/GenBank/DDBJ databases">
        <title>draft genome sequence of fig (Ficus carica).</title>
        <authorList>
            <person name="Takahashi T."/>
            <person name="Nishimura K."/>
        </authorList>
    </citation>
    <scope>NUCLEOTIDE SEQUENCE</scope>
</reference>
<feature type="region of interest" description="Disordered" evidence="1">
    <location>
        <begin position="59"/>
        <end position="100"/>
    </location>
</feature>
<feature type="region of interest" description="Disordered" evidence="1">
    <location>
        <begin position="1"/>
        <end position="21"/>
    </location>
</feature>
<dbReference type="EMBL" id="BTGU01000861">
    <property type="protein sequence ID" value="GMN69498.1"/>
    <property type="molecule type" value="Genomic_DNA"/>
</dbReference>
<evidence type="ECO:0000313" key="3">
    <source>
        <dbReference type="Proteomes" id="UP001187192"/>
    </source>
</evidence>
<protein>
    <submittedName>
        <fullName evidence="2">Uncharacterized protein</fullName>
    </submittedName>
</protein>
<evidence type="ECO:0000313" key="2">
    <source>
        <dbReference type="EMBL" id="GMN69498.1"/>
    </source>
</evidence>
<dbReference type="AlphaFoldDB" id="A0AA88JA12"/>
<gene>
    <name evidence="2" type="ORF">TIFTF001_038548</name>
</gene>
<feature type="compositionally biased region" description="Basic and acidic residues" evidence="1">
    <location>
        <begin position="1"/>
        <end position="13"/>
    </location>
</feature>
<comment type="caution">
    <text evidence="2">The sequence shown here is derived from an EMBL/GenBank/DDBJ whole genome shotgun (WGS) entry which is preliminary data.</text>
</comment>
<evidence type="ECO:0000256" key="1">
    <source>
        <dbReference type="SAM" id="MobiDB-lite"/>
    </source>
</evidence>
<accession>A0AA88JA12</accession>
<proteinExistence type="predicted"/>
<dbReference type="Proteomes" id="UP001187192">
    <property type="component" value="Unassembled WGS sequence"/>
</dbReference>
<organism evidence="2 3">
    <name type="scientific">Ficus carica</name>
    <name type="common">Common fig</name>
    <dbReference type="NCBI Taxonomy" id="3494"/>
    <lineage>
        <taxon>Eukaryota</taxon>
        <taxon>Viridiplantae</taxon>
        <taxon>Streptophyta</taxon>
        <taxon>Embryophyta</taxon>
        <taxon>Tracheophyta</taxon>
        <taxon>Spermatophyta</taxon>
        <taxon>Magnoliopsida</taxon>
        <taxon>eudicotyledons</taxon>
        <taxon>Gunneridae</taxon>
        <taxon>Pentapetalae</taxon>
        <taxon>rosids</taxon>
        <taxon>fabids</taxon>
        <taxon>Rosales</taxon>
        <taxon>Moraceae</taxon>
        <taxon>Ficeae</taxon>
        <taxon>Ficus</taxon>
    </lineage>
</organism>
<name>A0AA88JA12_FICCA</name>
<keyword evidence="3" id="KW-1185">Reference proteome</keyword>